<evidence type="ECO:0000256" key="5">
    <source>
        <dbReference type="PROSITE-ProRule" id="PRU01091"/>
    </source>
</evidence>
<evidence type="ECO:0000313" key="9">
    <source>
        <dbReference type="Proteomes" id="UP000242415"/>
    </source>
</evidence>
<keyword evidence="9" id="KW-1185">Reference proteome</keyword>
<dbReference type="PROSITE" id="PS51755">
    <property type="entry name" value="OMPR_PHOB"/>
    <property type="match status" value="1"/>
</dbReference>
<proteinExistence type="predicted"/>
<feature type="compositionally biased region" description="Low complexity" evidence="6">
    <location>
        <begin position="183"/>
        <end position="199"/>
    </location>
</feature>
<reference evidence="9" key="1">
    <citation type="submission" date="2016-10" db="EMBL/GenBank/DDBJ databases">
        <authorList>
            <person name="Varghese N."/>
            <person name="Submissions S."/>
        </authorList>
    </citation>
    <scope>NUCLEOTIDE SEQUENCE [LARGE SCALE GENOMIC DNA]</scope>
    <source>
        <strain evidence="9">DSM 45245</strain>
    </source>
</reference>
<dbReference type="SUPFAM" id="SSF46894">
    <property type="entry name" value="C-terminal effector domain of the bipartite response regulators"/>
    <property type="match status" value="1"/>
</dbReference>
<keyword evidence="2" id="KW-0805">Transcription regulation</keyword>
<evidence type="ECO:0000256" key="4">
    <source>
        <dbReference type="ARBA" id="ARBA00023163"/>
    </source>
</evidence>
<dbReference type="AlphaFoldDB" id="A0A1H3LUL0"/>
<dbReference type="Pfam" id="PF00486">
    <property type="entry name" value="Trans_reg_C"/>
    <property type="match status" value="1"/>
</dbReference>
<dbReference type="GO" id="GO:0005829">
    <property type="term" value="C:cytosol"/>
    <property type="evidence" value="ECO:0007669"/>
    <property type="project" value="TreeGrafter"/>
</dbReference>
<dbReference type="GO" id="GO:0032993">
    <property type="term" value="C:protein-DNA complex"/>
    <property type="evidence" value="ECO:0007669"/>
    <property type="project" value="TreeGrafter"/>
</dbReference>
<dbReference type="CDD" id="cd00383">
    <property type="entry name" value="trans_reg_C"/>
    <property type="match status" value="1"/>
</dbReference>
<dbReference type="EMBL" id="FNPH01000003">
    <property type="protein sequence ID" value="SDY67759.1"/>
    <property type="molecule type" value="Genomic_DNA"/>
</dbReference>
<feature type="domain" description="OmpR/PhoB-type" evidence="7">
    <location>
        <begin position="67"/>
        <end position="163"/>
    </location>
</feature>
<feature type="DNA-binding region" description="OmpR/PhoB-type" evidence="5">
    <location>
        <begin position="67"/>
        <end position="163"/>
    </location>
</feature>
<accession>A0A1H3LUL0</accession>
<evidence type="ECO:0000256" key="1">
    <source>
        <dbReference type="ARBA" id="ARBA00022553"/>
    </source>
</evidence>
<keyword evidence="3 5" id="KW-0238">DNA-binding</keyword>
<dbReference type="InterPro" id="IPR001867">
    <property type="entry name" value="OmpR/PhoB-type_DNA-bd"/>
</dbReference>
<sequence length="199" mass="21296">MTLVPDVLRLPSQGVYPPDRELRLTITVHLRVDGAAPDGKALLRQVVEQISAIGTPGRPGHLGPARSDIPDGPDAVHIYPDARTVTRGGVPVELCRREFGLLLFLAEHPGRVFTRTQLLDAVWNQPFTGPRTIDVHIRRLRHKLGTQPPLITTVHGVGYRLAADASVAVVRAGHDENGGASVSVAARRPAPGSAPSRAA</sequence>
<gene>
    <name evidence="8" type="ORF">SAMN05444365_10388</name>
</gene>
<dbReference type="PANTHER" id="PTHR48111">
    <property type="entry name" value="REGULATOR OF RPOS"/>
    <property type="match status" value="1"/>
</dbReference>
<evidence type="ECO:0000256" key="2">
    <source>
        <dbReference type="ARBA" id="ARBA00023015"/>
    </source>
</evidence>
<evidence type="ECO:0000256" key="3">
    <source>
        <dbReference type="ARBA" id="ARBA00023125"/>
    </source>
</evidence>
<protein>
    <submittedName>
        <fullName evidence="8">Transcriptional regulatory protein, C terminal</fullName>
    </submittedName>
</protein>
<evidence type="ECO:0000313" key="8">
    <source>
        <dbReference type="EMBL" id="SDY67759.1"/>
    </source>
</evidence>
<dbReference type="GO" id="GO:0000976">
    <property type="term" value="F:transcription cis-regulatory region binding"/>
    <property type="evidence" value="ECO:0007669"/>
    <property type="project" value="TreeGrafter"/>
</dbReference>
<dbReference type="GO" id="GO:0000156">
    <property type="term" value="F:phosphorelay response regulator activity"/>
    <property type="evidence" value="ECO:0007669"/>
    <property type="project" value="TreeGrafter"/>
</dbReference>
<keyword evidence="4" id="KW-0804">Transcription</keyword>
<dbReference type="GO" id="GO:0006355">
    <property type="term" value="P:regulation of DNA-templated transcription"/>
    <property type="evidence" value="ECO:0007669"/>
    <property type="project" value="InterPro"/>
</dbReference>
<keyword evidence="1" id="KW-0597">Phosphoprotein</keyword>
<dbReference type="SMART" id="SM00862">
    <property type="entry name" value="Trans_reg_C"/>
    <property type="match status" value="1"/>
</dbReference>
<evidence type="ECO:0000259" key="7">
    <source>
        <dbReference type="PROSITE" id="PS51755"/>
    </source>
</evidence>
<dbReference type="PANTHER" id="PTHR48111:SF4">
    <property type="entry name" value="DNA-BINDING DUAL TRANSCRIPTIONAL REGULATOR OMPR"/>
    <property type="match status" value="1"/>
</dbReference>
<feature type="region of interest" description="Disordered" evidence="6">
    <location>
        <begin position="179"/>
        <end position="199"/>
    </location>
</feature>
<organism evidence="8 9">
    <name type="scientific">Micromonospora pattaloongensis</name>
    <dbReference type="NCBI Taxonomy" id="405436"/>
    <lineage>
        <taxon>Bacteria</taxon>
        <taxon>Bacillati</taxon>
        <taxon>Actinomycetota</taxon>
        <taxon>Actinomycetes</taxon>
        <taxon>Micromonosporales</taxon>
        <taxon>Micromonosporaceae</taxon>
        <taxon>Micromonospora</taxon>
    </lineage>
</organism>
<dbReference type="InterPro" id="IPR039420">
    <property type="entry name" value="WalR-like"/>
</dbReference>
<dbReference type="STRING" id="405436.SAMN05444365_10388"/>
<evidence type="ECO:0000256" key="6">
    <source>
        <dbReference type="SAM" id="MobiDB-lite"/>
    </source>
</evidence>
<dbReference type="Proteomes" id="UP000242415">
    <property type="component" value="Unassembled WGS sequence"/>
</dbReference>
<name>A0A1H3LUL0_9ACTN</name>
<dbReference type="InterPro" id="IPR016032">
    <property type="entry name" value="Sig_transdc_resp-reg_C-effctor"/>
</dbReference>
<dbReference type="InterPro" id="IPR036388">
    <property type="entry name" value="WH-like_DNA-bd_sf"/>
</dbReference>
<dbReference type="Gene3D" id="1.10.10.10">
    <property type="entry name" value="Winged helix-like DNA-binding domain superfamily/Winged helix DNA-binding domain"/>
    <property type="match status" value="1"/>
</dbReference>